<keyword evidence="2" id="KW-1185">Reference proteome</keyword>
<evidence type="ECO:0000313" key="2">
    <source>
        <dbReference type="Proteomes" id="UP000696573"/>
    </source>
</evidence>
<dbReference type="OrthoDB" id="10468599at2759"/>
<protein>
    <submittedName>
        <fullName evidence="1">Uncharacterized protein</fullName>
    </submittedName>
</protein>
<evidence type="ECO:0000313" key="1">
    <source>
        <dbReference type="EMBL" id="CAH0027810.1"/>
    </source>
</evidence>
<dbReference type="EMBL" id="CABFNQ020000730">
    <property type="protein sequence ID" value="CAH0027810.1"/>
    <property type="molecule type" value="Genomic_DNA"/>
</dbReference>
<dbReference type="Proteomes" id="UP000696573">
    <property type="component" value="Unassembled WGS sequence"/>
</dbReference>
<proteinExistence type="predicted"/>
<accession>A0A9N9VSY7</accession>
<gene>
    <name evidence="1" type="ORF">CRHIZ90672A_00001778</name>
</gene>
<dbReference type="AlphaFoldDB" id="A0A9N9VSY7"/>
<sequence>MDGAPTALARPNLKRSTTLQGFSGKVGELHAPLIYRATTGPIDHGRDDDSSVNVRSSGSHVQHIIIDFAIRILLDEGFQGLKIQKIIPEIRVLSVTSAAATTLPPDICIQ</sequence>
<comment type="caution">
    <text evidence="1">The sequence shown here is derived from an EMBL/GenBank/DDBJ whole genome shotgun (WGS) entry which is preliminary data.</text>
</comment>
<organism evidence="1 2">
    <name type="scientific">Clonostachys rhizophaga</name>
    <dbReference type="NCBI Taxonomy" id="160324"/>
    <lineage>
        <taxon>Eukaryota</taxon>
        <taxon>Fungi</taxon>
        <taxon>Dikarya</taxon>
        <taxon>Ascomycota</taxon>
        <taxon>Pezizomycotina</taxon>
        <taxon>Sordariomycetes</taxon>
        <taxon>Hypocreomycetidae</taxon>
        <taxon>Hypocreales</taxon>
        <taxon>Bionectriaceae</taxon>
        <taxon>Clonostachys</taxon>
    </lineage>
</organism>
<name>A0A9N9VSY7_9HYPO</name>
<reference evidence="1" key="1">
    <citation type="submission" date="2021-10" db="EMBL/GenBank/DDBJ databases">
        <authorList>
            <person name="Piombo E."/>
        </authorList>
    </citation>
    <scope>NUCLEOTIDE SEQUENCE</scope>
</reference>